<reference evidence="3" key="1">
    <citation type="journal article" date="2019" name="Int. J. Syst. Evol. Microbiol.">
        <title>The Global Catalogue of Microorganisms (GCM) 10K type strain sequencing project: providing services to taxonomists for standard genome sequencing and annotation.</title>
        <authorList>
            <consortium name="The Broad Institute Genomics Platform"/>
            <consortium name="The Broad Institute Genome Sequencing Center for Infectious Disease"/>
            <person name="Wu L."/>
            <person name="Ma J."/>
        </authorList>
    </citation>
    <scope>NUCLEOTIDE SEQUENCE [LARGE SCALE GENOMIC DNA]</scope>
    <source>
        <strain evidence="3">JCM 18200</strain>
    </source>
</reference>
<accession>A0ABP9BUP8</accession>
<dbReference type="PANTHER" id="PTHR16509">
    <property type="match status" value="1"/>
</dbReference>
<evidence type="ECO:0000313" key="2">
    <source>
        <dbReference type="EMBL" id="GAA4800431.1"/>
    </source>
</evidence>
<gene>
    <name evidence="2" type="ORF">GCM10023231_31510</name>
</gene>
<proteinExistence type="predicted"/>
<dbReference type="InterPro" id="IPR029052">
    <property type="entry name" value="Metallo-depent_PP-like"/>
</dbReference>
<dbReference type="Proteomes" id="UP001501411">
    <property type="component" value="Unassembled WGS sequence"/>
</dbReference>
<dbReference type="Pfam" id="PF00149">
    <property type="entry name" value="Metallophos"/>
    <property type="match status" value="1"/>
</dbReference>
<feature type="domain" description="Calcineurin-like phosphoesterase" evidence="1">
    <location>
        <begin position="14"/>
        <end position="232"/>
    </location>
</feature>
<comment type="caution">
    <text evidence="2">The sequence shown here is derived from an EMBL/GenBank/DDBJ whole genome shotgun (WGS) entry which is preliminary data.</text>
</comment>
<keyword evidence="3" id="KW-1185">Reference proteome</keyword>
<dbReference type="Gene3D" id="3.60.21.10">
    <property type="match status" value="1"/>
</dbReference>
<evidence type="ECO:0000313" key="3">
    <source>
        <dbReference type="Proteomes" id="UP001501411"/>
    </source>
</evidence>
<evidence type="ECO:0000259" key="1">
    <source>
        <dbReference type="Pfam" id="PF00149"/>
    </source>
</evidence>
<sequence>MQLCSYGQQAEKPIRFGIIADPQYADKDDHGTRFYRNALQKLDTAVTFLNTQPLDFTVILGDFVDQGIKDLPPVMERLEKLKMPVYNVLGNHDYVDAPDRQNLYRHFKMKAPYYTFAKGEWLFIILNTNELSAYATNDNSTPHDDWAAMSDQLKAAGRKNVYPWNGGISKKQFQWMEKQLISAERKGKKVIILSHHPLFPENGLEALNNREILAAIDQHPCVRAVISGHHHPGNFAYYKDIPMITLEGMVETAHQNAYGTVKLSADTMIIEGHGRLSSRTLTFKH</sequence>
<organism evidence="2 3">
    <name type="scientific">Olivibacter ginsenosidimutans</name>
    <dbReference type="NCBI Taxonomy" id="1176537"/>
    <lineage>
        <taxon>Bacteria</taxon>
        <taxon>Pseudomonadati</taxon>
        <taxon>Bacteroidota</taxon>
        <taxon>Sphingobacteriia</taxon>
        <taxon>Sphingobacteriales</taxon>
        <taxon>Sphingobacteriaceae</taxon>
        <taxon>Olivibacter</taxon>
    </lineage>
</organism>
<dbReference type="SUPFAM" id="SSF56300">
    <property type="entry name" value="Metallo-dependent phosphatases"/>
    <property type="match status" value="1"/>
</dbReference>
<protein>
    <submittedName>
        <fullName evidence="2">Metallophosphoesterase</fullName>
    </submittedName>
</protein>
<dbReference type="InterPro" id="IPR004843">
    <property type="entry name" value="Calcineurin-like_PHP"/>
</dbReference>
<dbReference type="EMBL" id="BAABIQ010000041">
    <property type="protein sequence ID" value="GAA4800431.1"/>
    <property type="molecule type" value="Genomic_DNA"/>
</dbReference>
<dbReference type="PANTHER" id="PTHR16509:SF8">
    <property type="entry name" value="MANGANESE-DEPENDENT ADP-RIBOSE_CDP-ALCOHOL DIPHOSPHATASE"/>
    <property type="match status" value="1"/>
</dbReference>
<name>A0ABP9BUP8_9SPHI</name>